<evidence type="ECO:0000256" key="3">
    <source>
        <dbReference type="ARBA" id="ARBA00022722"/>
    </source>
</evidence>
<evidence type="ECO:0000313" key="8">
    <source>
        <dbReference type="Proteomes" id="UP000242886"/>
    </source>
</evidence>
<sequence>MPERTAGTVLAFDFGLRRIGIALGETLLGQARPLTVIDAESNAARFKTIGELIRDWQPALLVVGLPRAVDGGEHEMTARCRRFAEQLEDRYRLPVQLVDERFSSSEADARLAADGLDWRARKQQVDAVAAQIILQDYFDAADSPLPS</sequence>
<accession>A0A7Z7HNJ2</accession>
<comment type="subcellular location">
    <subcellularLocation>
        <location evidence="5">Cytoplasm</location>
    </subcellularLocation>
</comment>
<keyword evidence="8" id="KW-1185">Reference proteome</keyword>
<protein>
    <recommendedName>
        <fullName evidence="5">Putative pre-16S rRNA nuclease</fullName>
        <ecNumber evidence="5">3.1.-.-</ecNumber>
    </recommendedName>
</protein>
<gene>
    <name evidence="7" type="primary">yqgF</name>
    <name evidence="7" type="ORF">SDENCHOL_10193</name>
</gene>
<dbReference type="NCBIfam" id="TIGR00250">
    <property type="entry name" value="RNAse_H_YqgF"/>
    <property type="match status" value="1"/>
</dbReference>
<dbReference type="InterPro" id="IPR012337">
    <property type="entry name" value="RNaseH-like_sf"/>
</dbReference>
<reference evidence="7" key="1">
    <citation type="submission" date="2017-03" db="EMBL/GenBank/DDBJ databases">
        <authorList>
            <consortium name="AG Boll"/>
        </authorList>
    </citation>
    <scope>NUCLEOTIDE SEQUENCE [LARGE SCALE GENOMIC DNA]</scope>
    <source>
        <strain evidence="7">Chol</strain>
    </source>
</reference>
<comment type="similarity">
    <text evidence="5">Belongs to the YqgF HJR family.</text>
</comment>
<dbReference type="RefSeq" id="WP_154715711.1">
    <property type="nucleotide sequence ID" value="NZ_LT837803.1"/>
</dbReference>
<dbReference type="PANTHER" id="PTHR33317">
    <property type="entry name" value="POLYNUCLEOTIDYL TRANSFERASE, RIBONUCLEASE H-LIKE SUPERFAMILY PROTEIN"/>
    <property type="match status" value="1"/>
</dbReference>
<comment type="function">
    <text evidence="5">Could be a nuclease involved in processing of the 5'-end of pre-16S rRNA.</text>
</comment>
<evidence type="ECO:0000256" key="2">
    <source>
        <dbReference type="ARBA" id="ARBA00022517"/>
    </source>
</evidence>
<dbReference type="GO" id="GO:0000967">
    <property type="term" value="P:rRNA 5'-end processing"/>
    <property type="evidence" value="ECO:0007669"/>
    <property type="project" value="UniProtKB-UniRule"/>
</dbReference>
<dbReference type="GO" id="GO:0016788">
    <property type="term" value="F:hydrolase activity, acting on ester bonds"/>
    <property type="evidence" value="ECO:0007669"/>
    <property type="project" value="UniProtKB-UniRule"/>
</dbReference>
<dbReference type="SMART" id="SM00732">
    <property type="entry name" value="YqgFc"/>
    <property type="match status" value="1"/>
</dbReference>
<dbReference type="SUPFAM" id="SSF53098">
    <property type="entry name" value="Ribonuclease H-like"/>
    <property type="match status" value="1"/>
</dbReference>
<dbReference type="CDD" id="cd16964">
    <property type="entry name" value="YqgF"/>
    <property type="match status" value="1"/>
</dbReference>
<name>A0A7Z7HNJ2_9PROT</name>
<dbReference type="InterPro" id="IPR005227">
    <property type="entry name" value="YqgF"/>
</dbReference>
<evidence type="ECO:0000259" key="6">
    <source>
        <dbReference type="SMART" id="SM00732"/>
    </source>
</evidence>
<evidence type="ECO:0000256" key="4">
    <source>
        <dbReference type="ARBA" id="ARBA00022801"/>
    </source>
</evidence>
<dbReference type="HAMAP" id="MF_00651">
    <property type="entry name" value="Nuclease_YqgF"/>
    <property type="match status" value="1"/>
</dbReference>
<dbReference type="PANTHER" id="PTHR33317:SF4">
    <property type="entry name" value="POLYNUCLEOTIDYL TRANSFERASE, RIBONUCLEASE H-LIKE SUPERFAMILY PROTEIN"/>
    <property type="match status" value="1"/>
</dbReference>
<keyword evidence="1 5" id="KW-0963">Cytoplasm</keyword>
<dbReference type="EC" id="3.1.-.-" evidence="5"/>
<dbReference type="Proteomes" id="UP000242886">
    <property type="component" value="Chromosome SDENCHOL"/>
</dbReference>
<keyword evidence="3 5" id="KW-0540">Nuclease</keyword>
<dbReference type="GO" id="GO:0005829">
    <property type="term" value="C:cytosol"/>
    <property type="evidence" value="ECO:0007669"/>
    <property type="project" value="TreeGrafter"/>
</dbReference>
<dbReference type="InterPro" id="IPR037027">
    <property type="entry name" value="YqgF/RNaseH-like_dom_sf"/>
</dbReference>
<feature type="domain" description="YqgF/RNase H-like" evidence="6">
    <location>
        <begin position="7"/>
        <end position="107"/>
    </location>
</feature>
<evidence type="ECO:0000313" key="7">
    <source>
        <dbReference type="EMBL" id="SMB21187.1"/>
    </source>
</evidence>
<proteinExistence type="inferred from homology"/>
<dbReference type="GO" id="GO:0004518">
    <property type="term" value="F:nuclease activity"/>
    <property type="evidence" value="ECO:0007669"/>
    <property type="project" value="UniProtKB-KW"/>
</dbReference>
<dbReference type="Gene3D" id="3.30.420.140">
    <property type="entry name" value="YqgF/RNase H-like domain"/>
    <property type="match status" value="1"/>
</dbReference>
<keyword evidence="2 5" id="KW-0690">Ribosome biogenesis</keyword>
<organism evidence="7 8">
    <name type="scientific">Sterolibacterium denitrificans</name>
    <dbReference type="NCBI Taxonomy" id="157592"/>
    <lineage>
        <taxon>Bacteria</taxon>
        <taxon>Pseudomonadati</taxon>
        <taxon>Pseudomonadota</taxon>
        <taxon>Betaproteobacteria</taxon>
        <taxon>Nitrosomonadales</taxon>
        <taxon>Sterolibacteriaceae</taxon>
        <taxon>Sterolibacterium</taxon>
    </lineage>
</organism>
<dbReference type="EMBL" id="LT837803">
    <property type="protein sequence ID" value="SMB21187.1"/>
    <property type="molecule type" value="Genomic_DNA"/>
</dbReference>
<dbReference type="InterPro" id="IPR006641">
    <property type="entry name" value="YqgF/RNaseH-like_dom"/>
</dbReference>
<evidence type="ECO:0000256" key="1">
    <source>
        <dbReference type="ARBA" id="ARBA00022490"/>
    </source>
</evidence>
<keyword evidence="4 5" id="KW-0378">Hydrolase</keyword>
<dbReference type="Pfam" id="PF03652">
    <property type="entry name" value="RuvX"/>
    <property type="match status" value="1"/>
</dbReference>
<dbReference type="AlphaFoldDB" id="A0A7Z7HNJ2"/>
<evidence type="ECO:0000256" key="5">
    <source>
        <dbReference type="HAMAP-Rule" id="MF_00651"/>
    </source>
</evidence>